<dbReference type="AlphaFoldDB" id="A0A4U1MKT4"/>
<dbReference type="EMBL" id="SWFM01000001">
    <property type="protein sequence ID" value="TKD71783.1"/>
    <property type="molecule type" value="Genomic_DNA"/>
</dbReference>
<dbReference type="SUPFAM" id="SSF160755">
    <property type="entry name" value="YugN-like"/>
    <property type="match status" value="1"/>
</dbReference>
<gene>
    <name evidence="4" type="ORF">FBF83_02980</name>
</gene>
<evidence type="ECO:0000259" key="3">
    <source>
        <dbReference type="PROSITE" id="PS51371"/>
    </source>
</evidence>
<dbReference type="InterPro" id="IPR000644">
    <property type="entry name" value="CBS_dom"/>
</dbReference>
<proteinExistence type="predicted"/>
<dbReference type="PANTHER" id="PTHR43080">
    <property type="entry name" value="CBS DOMAIN-CONTAINING PROTEIN CBSX3, MITOCHONDRIAL"/>
    <property type="match status" value="1"/>
</dbReference>
<dbReference type="Proteomes" id="UP000310541">
    <property type="component" value="Unassembled WGS sequence"/>
</dbReference>
<protein>
    <submittedName>
        <fullName evidence="4">CBS domain-containing protein</fullName>
    </submittedName>
</protein>
<name>A0A4U1MKT4_9BACL</name>
<dbReference type="PANTHER" id="PTHR43080:SF2">
    <property type="entry name" value="CBS DOMAIN-CONTAINING PROTEIN"/>
    <property type="match status" value="1"/>
</dbReference>
<evidence type="ECO:0000313" key="4">
    <source>
        <dbReference type="EMBL" id="TKD71783.1"/>
    </source>
</evidence>
<dbReference type="SUPFAM" id="SSF54631">
    <property type="entry name" value="CBS-domain pair"/>
    <property type="match status" value="1"/>
</dbReference>
<dbReference type="InterPro" id="IPR046342">
    <property type="entry name" value="CBS_dom_sf"/>
</dbReference>
<dbReference type="InterPro" id="IPR014967">
    <property type="entry name" value="Uncharacterised_YugN-like"/>
</dbReference>
<dbReference type="Pfam" id="PF08868">
    <property type="entry name" value="YugN"/>
    <property type="match status" value="1"/>
</dbReference>
<feature type="domain" description="CBS" evidence="3">
    <location>
        <begin position="193"/>
        <end position="244"/>
    </location>
</feature>
<reference evidence="4 5" key="1">
    <citation type="submission" date="2019-04" db="EMBL/GenBank/DDBJ databases">
        <title>Genome sequence of Bacillus hwajinpoensis strain Y2.</title>
        <authorList>
            <person name="Fair J.L."/>
            <person name="Maclea K.S."/>
        </authorList>
    </citation>
    <scope>NUCLEOTIDE SEQUENCE [LARGE SCALE GENOMIC DNA]</scope>
    <source>
        <strain evidence="4 5">Y2</strain>
    </source>
</reference>
<accession>A0A4U1MKT4</accession>
<dbReference type="Pfam" id="PF00571">
    <property type="entry name" value="CBS"/>
    <property type="match status" value="2"/>
</dbReference>
<organism evidence="4 5">
    <name type="scientific">Guptibacillus hwajinpoensis</name>
    <dbReference type="NCBI Taxonomy" id="208199"/>
    <lineage>
        <taxon>Bacteria</taxon>
        <taxon>Bacillati</taxon>
        <taxon>Bacillota</taxon>
        <taxon>Bacilli</taxon>
        <taxon>Bacillales</taxon>
        <taxon>Guptibacillaceae</taxon>
        <taxon>Guptibacillus</taxon>
    </lineage>
</organism>
<dbReference type="Gene3D" id="3.30.310.100">
    <property type="entry name" value="YugN-like"/>
    <property type="match status" value="1"/>
</dbReference>
<feature type="domain" description="CBS" evidence="3">
    <location>
        <begin position="128"/>
        <end position="184"/>
    </location>
</feature>
<dbReference type="Gene3D" id="3.10.580.10">
    <property type="entry name" value="CBS-domain"/>
    <property type="match status" value="1"/>
</dbReference>
<sequence>MKFENTGLESTIVQFSILDHIMHENGLVLAGQWDYERVTYDYKFEDMTNGDVYYLRVPGVAIEGMVESAHAVIKLGKPYVGKHYYPHGVEYDEEFPETIISTCNKKLEIVRDQLGSALQRSMVSVGELAKHVTPCKPSDNVSVAAAVMKNENVTIVPVCDENEHLMGIVTDRAIAVGGFADNEAGTTKVEELVEKPQITLSPDMKPEQAAELMNESRLTEVIVLDGERFVGIVSYFLLKEKINA</sequence>
<comment type="caution">
    <text evidence="4">The sequence shown here is derived from an EMBL/GenBank/DDBJ whole genome shotgun (WGS) entry which is preliminary data.</text>
</comment>
<dbReference type="SMART" id="SM00116">
    <property type="entry name" value="CBS"/>
    <property type="match status" value="2"/>
</dbReference>
<evidence type="ECO:0000313" key="5">
    <source>
        <dbReference type="Proteomes" id="UP000310541"/>
    </source>
</evidence>
<dbReference type="InterPro" id="IPR051257">
    <property type="entry name" value="Diverse_CBS-Domain"/>
</dbReference>
<evidence type="ECO:0000256" key="1">
    <source>
        <dbReference type="ARBA" id="ARBA00023122"/>
    </source>
</evidence>
<dbReference type="OrthoDB" id="2679642at2"/>
<evidence type="ECO:0000256" key="2">
    <source>
        <dbReference type="PROSITE-ProRule" id="PRU00703"/>
    </source>
</evidence>
<dbReference type="InterPro" id="IPR036491">
    <property type="entry name" value="YugN-like_sf"/>
</dbReference>
<dbReference type="PROSITE" id="PS51371">
    <property type="entry name" value="CBS"/>
    <property type="match status" value="2"/>
</dbReference>
<keyword evidence="1 2" id="KW-0129">CBS domain</keyword>